<dbReference type="eggNOG" id="ENOG502SB54">
    <property type="taxonomic scope" value="Eukaryota"/>
</dbReference>
<dbReference type="HOGENOM" id="CLU_1103104_0_0_1"/>
<dbReference type="Proteomes" id="UP000019376">
    <property type="component" value="Unassembled WGS sequence"/>
</dbReference>
<keyword evidence="1 3" id="KW-0732">Signal</keyword>
<evidence type="ECO:0000259" key="4">
    <source>
        <dbReference type="Pfam" id="PF10342"/>
    </source>
</evidence>
<dbReference type="InterPro" id="IPR052982">
    <property type="entry name" value="SRP1/TIP1-like"/>
</dbReference>
<feature type="domain" description="Yeast cell wall synthesis Kre9/Knh1-like N-terminal" evidence="4">
    <location>
        <begin position="31"/>
        <end position="105"/>
    </location>
</feature>
<dbReference type="OrthoDB" id="5589325at2759"/>
<dbReference type="PANTHER" id="PTHR40633">
    <property type="entry name" value="MATRIX PROTEIN, PUTATIVE (AFU_ORTHOLOGUE AFUA_8G05410)-RELATED"/>
    <property type="match status" value="1"/>
</dbReference>
<name>S7ZS28_PENO1</name>
<reference evidence="5 6" key="1">
    <citation type="journal article" date="2013" name="PLoS ONE">
        <title>Genomic and secretomic analyses reveal unique features of the lignocellulolytic enzyme system of Penicillium decumbens.</title>
        <authorList>
            <person name="Liu G."/>
            <person name="Zhang L."/>
            <person name="Wei X."/>
            <person name="Zou G."/>
            <person name="Qin Y."/>
            <person name="Ma L."/>
            <person name="Li J."/>
            <person name="Zheng H."/>
            <person name="Wang S."/>
            <person name="Wang C."/>
            <person name="Xun L."/>
            <person name="Zhao G.-P."/>
            <person name="Zhou Z."/>
            <person name="Qu Y."/>
        </authorList>
    </citation>
    <scope>NUCLEOTIDE SEQUENCE [LARGE SCALE GENOMIC DNA]</scope>
    <source>
        <strain evidence="6">114-2 / CGMCC 5302</strain>
    </source>
</reference>
<evidence type="ECO:0000256" key="1">
    <source>
        <dbReference type="ARBA" id="ARBA00022729"/>
    </source>
</evidence>
<gene>
    <name evidence="5" type="ORF">PDE_06466</name>
</gene>
<dbReference type="PANTHER" id="PTHR40633:SF6">
    <property type="entry name" value="MATRIX PROTEIN, PUTATIVE (AFU_ORTHOLOGUE AFUA_8G05410)-RELATED"/>
    <property type="match status" value="1"/>
</dbReference>
<evidence type="ECO:0000313" key="6">
    <source>
        <dbReference type="Proteomes" id="UP000019376"/>
    </source>
</evidence>
<evidence type="ECO:0000313" key="5">
    <source>
        <dbReference type="EMBL" id="EPS31511.1"/>
    </source>
</evidence>
<keyword evidence="6" id="KW-1185">Reference proteome</keyword>
<accession>S7ZS28</accession>
<dbReference type="Pfam" id="PF10342">
    <property type="entry name" value="Kre9_KNH"/>
    <property type="match status" value="1"/>
</dbReference>
<feature type="chain" id="PRO_5004560002" description="Yeast cell wall synthesis Kre9/Knh1-like N-terminal domain-containing protein" evidence="3">
    <location>
        <begin position="20"/>
        <end position="258"/>
    </location>
</feature>
<protein>
    <recommendedName>
        <fullName evidence="4">Yeast cell wall synthesis Kre9/Knh1-like N-terminal domain-containing protein</fullName>
    </recommendedName>
</protein>
<proteinExistence type="predicted"/>
<organism evidence="5 6">
    <name type="scientific">Penicillium oxalicum (strain 114-2 / CGMCC 5302)</name>
    <name type="common">Penicillium decumbens</name>
    <dbReference type="NCBI Taxonomy" id="933388"/>
    <lineage>
        <taxon>Eukaryota</taxon>
        <taxon>Fungi</taxon>
        <taxon>Dikarya</taxon>
        <taxon>Ascomycota</taxon>
        <taxon>Pezizomycotina</taxon>
        <taxon>Eurotiomycetes</taxon>
        <taxon>Eurotiomycetidae</taxon>
        <taxon>Eurotiales</taxon>
        <taxon>Aspergillaceae</taxon>
        <taxon>Penicillium</taxon>
    </lineage>
</organism>
<feature type="region of interest" description="Disordered" evidence="2">
    <location>
        <begin position="164"/>
        <end position="183"/>
    </location>
</feature>
<dbReference type="AlphaFoldDB" id="S7ZS28"/>
<dbReference type="EMBL" id="KB644413">
    <property type="protein sequence ID" value="EPS31511.1"/>
    <property type="molecule type" value="Genomic_DNA"/>
</dbReference>
<dbReference type="InterPro" id="IPR018466">
    <property type="entry name" value="Kre9/Knh1-like_N"/>
</dbReference>
<evidence type="ECO:0000256" key="2">
    <source>
        <dbReference type="SAM" id="MobiDB-lite"/>
    </source>
</evidence>
<dbReference type="STRING" id="933388.S7ZS28"/>
<feature type="signal peptide" evidence="3">
    <location>
        <begin position="1"/>
        <end position="19"/>
    </location>
</feature>
<sequence length="258" mass="26845">MRFTSFLAASASLFAVVYANAPLAFTAWPSDIQAGKPVTLTWEGGAPDQPVTLMLRKGASTDLQDVQIITAQGRDGTFTWTPGDNVKAGEDYAFQITQGGERNYSALLKAGPPVNPEAAVQSTTQTTMATGMTTGLTTDMTRGFTTATNTVATTMTQQQSVETGTISKASATNGTAPQTSATTSKPLISMQTAKYPSSSVFASMTATNASASQTVQSSFMEPHASETGVIQSNNASPLASYSKLAMSAMGMLAVYLAQ</sequence>
<evidence type="ECO:0000256" key="3">
    <source>
        <dbReference type="SAM" id="SignalP"/>
    </source>
</evidence>